<dbReference type="InterPro" id="IPR027806">
    <property type="entry name" value="HARBI1_dom"/>
</dbReference>
<gene>
    <name evidence="10" type="ORF">F7725_025174</name>
</gene>
<evidence type="ECO:0000256" key="4">
    <source>
        <dbReference type="ARBA" id="ARBA00022722"/>
    </source>
</evidence>
<dbReference type="InterPro" id="IPR045249">
    <property type="entry name" value="HARBI1-like"/>
</dbReference>
<dbReference type="GO" id="GO:0004518">
    <property type="term" value="F:nuclease activity"/>
    <property type="evidence" value="ECO:0007669"/>
    <property type="project" value="UniProtKB-KW"/>
</dbReference>
<keyword evidence="7" id="KW-0539">Nucleus</keyword>
<evidence type="ECO:0000256" key="8">
    <source>
        <dbReference type="SAM" id="MobiDB-lite"/>
    </source>
</evidence>
<name>A0A7J5XAD8_DISMA</name>
<feature type="region of interest" description="Disordered" evidence="8">
    <location>
        <begin position="226"/>
        <end position="246"/>
    </location>
</feature>
<dbReference type="GO" id="GO:0005634">
    <property type="term" value="C:nucleus"/>
    <property type="evidence" value="ECO:0007669"/>
    <property type="project" value="UniProtKB-SubCell"/>
</dbReference>
<dbReference type="GO" id="GO:0016787">
    <property type="term" value="F:hydrolase activity"/>
    <property type="evidence" value="ECO:0007669"/>
    <property type="project" value="UniProtKB-KW"/>
</dbReference>
<keyword evidence="4" id="KW-0540">Nuclease</keyword>
<evidence type="ECO:0000256" key="2">
    <source>
        <dbReference type="ARBA" id="ARBA00004123"/>
    </source>
</evidence>
<evidence type="ECO:0000256" key="6">
    <source>
        <dbReference type="ARBA" id="ARBA00022801"/>
    </source>
</evidence>
<evidence type="ECO:0000256" key="1">
    <source>
        <dbReference type="ARBA" id="ARBA00001968"/>
    </source>
</evidence>
<evidence type="ECO:0000256" key="5">
    <source>
        <dbReference type="ARBA" id="ARBA00022723"/>
    </source>
</evidence>
<protein>
    <recommendedName>
        <fullName evidence="9">DDE Tnp4 domain-containing protein</fullName>
    </recommendedName>
</protein>
<dbReference type="Proteomes" id="UP000518266">
    <property type="component" value="Unassembled WGS sequence"/>
</dbReference>
<comment type="cofactor">
    <cofactor evidence="1">
        <name>a divalent metal cation</name>
        <dbReference type="ChEBI" id="CHEBI:60240"/>
    </cofactor>
</comment>
<keyword evidence="5" id="KW-0479">Metal-binding</keyword>
<dbReference type="Pfam" id="PF13359">
    <property type="entry name" value="DDE_Tnp_4"/>
    <property type="match status" value="1"/>
</dbReference>
<dbReference type="EMBL" id="JAAKFY010000026">
    <property type="protein sequence ID" value="KAF3833970.1"/>
    <property type="molecule type" value="Genomic_DNA"/>
</dbReference>
<keyword evidence="6" id="KW-0378">Hydrolase</keyword>
<keyword evidence="11" id="KW-1185">Reference proteome</keyword>
<dbReference type="AlphaFoldDB" id="A0A7J5XAD8"/>
<evidence type="ECO:0000259" key="9">
    <source>
        <dbReference type="Pfam" id="PF13359"/>
    </source>
</evidence>
<comment type="caution">
    <text evidence="10">The sequence shown here is derived from an EMBL/GenBank/DDBJ whole genome shotgun (WGS) entry which is preliminary data.</text>
</comment>
<evidence type="ECO:0000256" key="3">
    <source>
        <dbReference type="ARBA" id="ARBA00006958"/>
    </source>
</evidence>
<dbReference type="GO" id="GO:0046872">
    <property type="term" value="F:metal ion binding"/>
    <property type="evidence" value="ECO:0007669"/>
    <property type="project" value="UniProtKB-KW"/>
</dbReference>
<proteinExistence type="inferred from homology"/>
<evidence type="ECO:0000256" key="7">
    <source>
        <dbReference type="ARBA" id="ARBA00023242"/>
    </source>
</evidence>
<reference evidence="10 11" key="1">
    <citation type="submission" date="2020-03" db="EMBL/GenBank/DDBJ databases">
        <title>Dissostichus mawsoni Genome sequencing and assembly.</title>
        <authorList>
            <person name="Park H."/>
        </authorList>
    </citation>
    <scope>NUCLEOTIDE SEQUENCE [LARGE SCALE GENOMIC DNA]</scope>
    <source>
        <strain evidence="10">DM0001</strain>
        <tissue evidence="10">Muscle</tissue>
    </source>
</reference>
<dbReference type="OrthoDB" id="8962680at2759"/>
<evidence type="ECO:0000313" key="11">
    <source>
        <dbReference type="Proteomes" id="UP000518266"/>
    </source>
</evidence>
<comment type="similarity">
    <text evidence="3">Belongs to the HARBI1 family.</text>
</comment>
<dbReference type="PANTHER" id="PTHR22930">
    <property type="match status" value="1"/>
</dbReference>
<accession>A0A7J5XAD8</accession>
<evidence type="ECO:0000313" key="10">
    <source>
        <dbReference type="EMBL" id="KAF3833970.1"/>
    </source>
</evidence>
<dbReference type="PANTHER" id="PTHR22930:SF206">
    <property type="entry name" value="NUCLEASE HARBI1"/>
    <property type="match status" value="1"/>
</dbReference>
<organism evidence="10 11">
    <name type="scientific">Dissostichus mawsoni</name>
    <name type="common">Antarctic cod</name>
    <dbReference type="NCBI Taxonomy" id="36200"/>
    <lineage>
        <taxon>Eukaryota</taxon>
        <taxon>Metazoa</taxon>
        <taxon>Chordata</taxon>
        <taxon>Craniata</taxon>
        <taxon>Vertebrata</taxon>
        <taxon>Euteleostomi</taxon>
        <taxon>Actinopterygii</taxon>
        <taxon>Neopterygii</taxon>
        <taxon>Teleostei</taxon>
        <taxon>Neoteleostei</taxon>
        <taxon>Acanthomorphata</taxon>
        <taxon>Eupercaria</taxon>
        <taxon>Perciformes</taxon>
        <taxon>Notothenioidei</taxon>
        <taxon>Nototheniidae</taxon>
        <taxon>Dissostichus</taxon>
    </lineage>
</organism>
<comment type="subcellular location">
    <subcellularLocation>
        <location evidence="2">Nucleus</location>
    </subcellularLocation>
</comment>
<sequence>MEDEIEREYRRRLSARRRRMFCRRLCRGRPAARAHHYCIINATVPVLQRYFADEDTRPDFRLGREAIQQLLVALKTERQHGWGPTLETLVFLFWIASGSAYRVVSRVFDVPLPSVHRIVHRMVDEVVAVLPQFVRLPRVEDLQEPLALITPYKRPVRGMAEQRFNYHHSRGHSVIERAFWVLKTRFRSIFLEALEVHPKFVPKVVTACVILHNICVGVGDDLPPEDAALKEDNQPPAAHEGGGESERGAAWRTALVNEVSALAVAPLDYDYFAQCLALDCPLGWRQSGRGASPSQTALMPHPLGHTRAKSLLSVSRRQCPVLRRDTCIPEQ</sequence>
<feature type="domain" description="DDE Tnp4" evidence="9">
    <location>
        <begin position="148"/>
        <end position="213"/>
    </location>
</feature>